<feature type="transmembrane region" description="Helical" evidence="6">
    <location>
        <begin position="57"/>
        <end position="75"/>
    </location>
</feature>
<evidence type="ECO:0000256" key="2">
    <source>
        <dbReference type="ARBA" id="ARBA00022692"/>
    </source>
</evidence>
<dbReference type="GO" id="GO:0005886">
    <property type="term" value="C:plasma membrane"/>
    <property type="evidence" value="ECO:0007669"/>
    <property type="project" value="UniProtKB-SubCell"/>
</dbReference>
<sequence>MDQAIAPLPGRKSCATSSLDFHYCKEIHMSGHSPSVDYTSQRERVALARLERVPLDWRMMGILLTLGMAVLFDFADQLSLSYVAPSLRDRLGFEVSNIAQLTSATLLGMMVGGALGGRIADRFGRIRVLQGGVLLGSLGTLSFAFIQGLPEFVALRFFTGWALGALYIVAITYVIEISPPSRRSTRTAFVSFFGTTSVIVVATLARIIIPMSPDAWRWVFALGGLGLLLTIPLKFLLPESPLWLMSRGRHDDAEAALNSLDRSPEPVDVASLPLADSSGDEKEAERGKWADLFRGGLLIPTLLLMALWSFFQFAAQAMSVWFPTLLQLRGYTGEDLLNTAMIGSIGGPVGVLTMMIAMRYIHRWIAMVFVASVAIVGAVLLALAPSPEVLAIGALMMFYSGGAFVPLIDTTTGGQYPTHLRASGMGFTFGWGRMTSVLGPFVIAAILTQLGAGPFPWVLLSAWAMIALVSVLLHARRKARNPGDASEASVTHAGDRSAASDSTAV</sequence>
<name>A0A6L7GXN8_9ACTN</name>
<keyword evidence="3 6" id="KW-1133">Transmembrane helix</keyword>
<reference evidence="8 9" key="1">
    <citation type="submission" date="2019-11" db="EMBL/GenBank/DDBJ databases">
        <title>Gordonia sp. nov., a novel actinobacterium isolated from mangrove soil in Hainan.</title>
        <authorList>
            <person name="Huang X."/>
            <person name="Xie Y."/>
            <person name="Chu X."/>
            <person name="Xiao K."/>
        </authorList>
    </citation>
    <scope>NUCLEOTIDE SEQUENCE [LARGE SCALE GENOMIC DNA]</scope>
    <source>
        <strain evidence="8 9">HNM0687</strain>
    </source>
</reference>
<keyword evidence="2 6" id="KW-0812">Transmembrane</keyword>
<evidence type="ECO:0000313" key="8">
    <source>
        <dbReference type="EMBL" id="MXP23405.1"/>
    </source>
</evidence>
<evidence type="ECO:0000256" key="4">
    <source>
        <dbReference type="ARBA" id="ARBA00023136"/>
    </source>
</evidence>
<accession>A0A6L7GXN8</accession>
<dbReference type="InterPro" id="IPR020846">
    <property type="entry name" value="MFS_dom"/>
</dbReference>
<feature type="region of interest" description="Disordered" evidence="5">
    <location>
        <begin position="483"/>
        <end position="505"/>
    </location>
</feature>
<evidence type="ECO:0000313" key="9">
    <source>
        <dbReference type="Proteomes" id="UP000475545"/>
    </source>
</evidence>
<dbReference type="PROSITE" id="PS50850">
    <property type="entry name" value="MFS"/>
    <property type="match status" value="1"/>
</dbReference>
<dbReference type="PANTHER" id="PTHR23508:SF10">
    <property type="entry name" value="CARBOXYLIC ACID TRANSPORTER PROTEIN HOMOLOG"/>
    <property type="match status" value="1"/>
</dbReference>
<dbReference type="Proteomes" id="UP000475545">
    <property type="component" value="Unassembled WGS sequence"/>
</dbReference>
<keyword evidence="4 6" id="KW-0472">Membrane</keyword>
<feature type="transmembrane region" description="Helical" evidence="6">
    <location>
        <begin position="128"/>
        <end position="146"/>
    </location>
</feature>
<dbReference type="AlphaFoldDB" id="A0A6L7GXN8"/>
<dbReference type="PANTHER" id="PTHR23508">
    <property type="entry name" value="CARBOXYLIC ACID TRANSPORTER PROTEIN HOMOLOG"/>
    <property type="match status" value="1"/>
</dbReference>
<feature type="transmembrane region" description="Helical" evidence="6">
    <location>
        <begin position="152"/>
        <end position="175"/>
    </location>
</feature>
<feature type="domain" description="Major facilitator superfamily (MFS) profile" evidence="7">
    <location>
        <begin position="62"/>
        <end position="479"/>
    </location>
</feature>
<gene>
    <name evidence="8" type="ORF">GIY30_18870</name>
</gene>
<keyword evidence="9" id="KW-1185">Reference proteome</keyword>
<evidence type="ECO:0000259" key="7">
    <source>
        <dbReference type="PROSITE" id="PS50850"/>
    </source>
</evidence>
<dbReference type="Gene3D" id="1.20.1250.20">
    <property type="entry name" value="MFS general substrate transporter like domains"/>
    <property type="match status" value="1"/>
</dbReference>
<proteinExistence type="predicted"/>
<feature type="transmembrane region" description="Helical" evidence="6">
    <location>
        <begin position="364"/>
        <end position="383"/>
    </location>
</feature>
<evidence type="ECO:0000256" key="5">
    <source>
        <dbReference type="SAM" id="MobiDB-lite"/>
    </source>
</evidence>
<evidence type="ECO:0000256" key="1">
    <source>
        <dbReference type="ARBA" id="ARBA00004651"/>
    </source>
</evidence>
<protein>
    <submittedName>
        <fullName evidence="8">MFS transporter</fullName>
    </submittedName>
</protein>
<feature type="transmembrane region" description="Helical" evidence="6">
    <location>
        <begin position="389"/>
        <end position="408"/>
    </location>
</feature>
<feature type="transmembrane region" description="Helical" evidence="6">
    <location>
        <begin position="454"/>
        <end position="473"/>
    </location>
</feature>
<comment type="subcellular location">
    <subcellularLocation>
        <location evidence="1">Cell membrane</location>
        <topology evidence="1">Multi-pass membrane protein</topology>
    </subcellularLocation>
</comment>
<feature type="transmembrane region" description="Helical" evidence="6">
    <location>
        <begin position="187"/>
        <end position="209"/>
    </location>
</feature>
<dbReference type="Pfam" id="PF07690">
    <property type="entry name" value="MFS_1"/>
    <property type="match status" value="1"/>
</dbReference>
<evidence type="ECO:0000256" key="6">
    <source>
        <dbReference type="SAM" id="Phobius"/>
    </source>
</evidence>
<feature type="transmembrane region" description="Helical" evidence="6">
    <location>
        <begin position="296"/>
        <end position="316"/>
    </location>
</feature>
<dbReference type="SUPFAM" id="SSF103473">
    <property type="entry name" value="MFS general substrate transporter"/>
    <property type="match status" value="1"/>
</dbReference>
<organism evidence="8 9">
    <name type="scientific">Gordonia mangrovi</name>
    <dbReference type="NCBI Taxonomy" id="2665643"/>
    <lineage>
        <taxon>Bacteria</taxon>
        <taxon>Bacillati</taxon>
        <taxon>Actinomycetota</taxon>
        <taxon>Actinomycetes</taxon>
        <taxon>Mycobacteriales</taxon>
        <taxon>Gordoniaceae</taxon>
        <taxon>Gordonia</taxon>
    </lineage>
</organism>
<feature type="transmembrane region" description="Helical" evidence="6">
    <location>
        <begin position="429"/>
        <end position="448"/>
    </location>
</feature>
<dbReference type="EMBL" id="WMBR01000005">
    <property type="protein sequence ID" value="MXP23405.1"/>
    <property type="molecule type" value="Genomic_DNA"/>
</dbReference>
<dbReference type="CDD" id="cd17316">
    <property type="entry name" value="MFS_SV2_like"/>
    <property type="match status" value="1"/>
</dbReference>
<dbReference type="InterPro" id="IPR011701">
    <property type="entry name" value="MFS"/>
</dbReference>
<dbReference type="InterPro" id="IPR036259">
    <property type="entry name" value="MFS_trans_sf"/>
</dbReference>
<feature type="transmembrane region" description="Helical" evidence="6">
    <location>
        <begin position="336"/>
        <end position="357"/>
    </location>
</feature>
<dbReference type="GO" id="GO:0046943">
    <property type="term" value="F:carboxylic acid transmembrane transporter activity"/>
    <property type="evidence" value="ECO:0007669"/>
    <property type="project" value="TreeGrafter"/>
</dbReference>
<feature type="transmembrane region" description="Helical" evidence="6">
    <location>
        <begin position="95"/>
        <end position="116"/>
    </location>
</feature>
<feature type="transmembrane region" description="Helical" evidence="6">
    <location>
        <begin position="215"/>
        <end position="237"/>
    </location>
</feature>
<evidence type="ECO:0000256" key="3">
    <source>
        <dbReference type="ARBA" id="ARBA00022989"/>
    </source>
</evidence>
<comment type="caution">
    <text evidence="8">The sequence shown here is derived from an EMBL/GenBank/DDBJ whole genome shotgun (WGS) entry which is preliminary data.</text>
</comment>